<dbReference type="InterPro" id="IPR003798">
    <property type="entry name" value="DNA_recombination_RmuC"/>
</dbReference>
<dbReference type="EMBL" id="BAAAQA010000010">
    <property type="protein sequence ID" value="GAA2113600.1"/>
    <property type="molecule type" value="Genomic_DNA"/>
</dbReference>
<proteinExistence type="inferred from homology"/>
<reference evidence="8" key="1">
    <citation type="journal article" date="2019" name="Int. J. Syst. Evol. Microbiol.">
        <title>The Global Catalogue of Microorganisms (GCM) 10K type strain sequencing project: providing services to taxonomists for standard genome sequencing and annotation.</title>
        <authorList>
            <consortium name="The Broad Institute Genomics Platform"/>
            <consortium name="The Broad Institute Genome Sequencing Center for Infectious Disease"/>
            <person name="Wu L."/>
            <person name="Ma J."/>
        </authorList>
    </citation>
    <scope>NUCLEOTIDE SEQUENCE [LARGE SCALE GENOMIC DNA]</scope>
    <source>
        <strain evidence="8">JCM 15914</strain>
    </source>
</reference>
<accession>A0ABP5JE27</accession>
<keyword evidence="8" id="KW-1185">Reference proteome</keyword>
<evidence type="ECO:0000313" key="8">
    <source>
        <dbReference type="Proteomes" id="UP001500166"/>
    </source>
</evidence>
<dbReference type="PANTHER" id="PTHR30563">
    <property type="entry name" value="DNA RECOMBINATION PROTEIN RMUC"/>
    <property type="match status" value="1"/>
</dbReference>
<sequence length="423" mass="45956">MDGSVMSQVWWLWALLALVVGLGLGAAVGMSVAGRRTRRIETEVDELQAERLSALQESAAAREAKDQLEKHVATLEARSFQDQNVLQALAPLNDQLRTVGRHVTQLERDRSEQFGAVSQALDAARSTDAQLLEATGSLSSSLRSTTVRGAWGEMQLRRVVEAAGMLRHVDFTEQDSRTTDRGVQRPDMIVKLPGGQSIVVDAKAPMNSYLDSQAVPADGSPENEQRRAQLLKAHSKALRAHVDALATKQYWTGNDGSPELVMCFVPVESALAAALETDAALLEHASRNNVALVSPVSLMASLKAVAFSWRQATLTDNARELYRLSRELYDRMGSVGKHLSDMGGSLRRSVDGYNKLVGSLETRVLPSARKIAALDPTDNDSTGLETKPVETMPRAVTATEFVLDSTNDRGDETRPGENNARAS</sequence>
<evidence type="ECO:0000256" key="1">
    <source>
        <dbReference type="ARBA" id="ARBA00003416"/>
    </source>
</evidence>
<feature type="coiled-coil region" evidence="5">
    <location>
        <begin position="37"/>
        <end position="78"/>
    </location>
</feature>
<comment type="caution">
    <text evidence="7">The sequence shown here is derived from an EMBL/GenBank/DDBJ whole genome shotgun (WGS) entry which is preliminary data.</text>
</comment>
<keyword evidence="4" id="KW-0233">DNA recombination</keyword>
<comment type="function">
    <text evidence="1">Involved in DNA recombination.</text>
</comment>
<feature type="compositionally biased region" description="Basic and acidic residues" evidence="6">
    <location>
        <begin position="406"/>
        <end position="415"/>
    </location>
</feature>
<feature type="region of interest" description="Disordered" evidence="6">
    <location>
        <begin position="399"/>
        <end position="423"/>
    </location>
</feature>
<comment type="similarity">
    <text evidence="2">Belongs to the RmuC family.</text>
</comment>
<evidence type="ECO:0000256" key="5">
    <source>
        <dbReference type="SAM" id="Coils"/>
    </source>
</evidence>
<evidence type="ECO:0000256" key="3">
    <source>
        <dbReference type="ARBA" id="ARBA00023054"/>
    </source>
</evidence>
<dbReference type="Proteomes" id="UP001500166">
    <property type="component" value="Unassembled WGS sequence"/>
</dbReference>
<evidence type="ECO:0008006" key="9">
    <source>
        <dbReference type="Google" id="ProtNLM"/>
    </source>
</evidence>
<evidence type="ECO:0000256" key="2">
    <source>
        <dbReference type="ARBA" id="ARBA00009840"/>
    </source>
</evidence>
<evidence type="ECO:0000256" key="6">
    <source>
        <dbReference type="SAM" id="MobiDB-lite"/>
    </source>
</evidence>
<dbReference type="RefSeq" id="WP_344223956.1">
    <property type="nucleotide sequence ID" value="NZ_BAAAQA010000010.1"/>
</dbReference>
<protein>
    <recommendedName>
        <fullName evidence="9">DNA recombination protein RmuC</fullName>
    </recommendedName>
</protein>
<dbReference type="PANTHER" id="PTHR30563:SF0">
    <property type="entry name" value="DNA RECOMBINATION PROTEIN RMUC"/>
    <property type="match status" value="1"/>
</dbReference>
<dbReference type="Pfam" id="PF02646">
    <property type="entry name" value="RmuC"/>
    <property type="match status" value="1"/>
</dbReference>
<evidence type="ECO:0000313" key="7">
    <source>
        <dbReference type="EMBL" id="GAA2113600.1"/>
    </source>
</evidence>
<evidence type="ECO:0000256" key="4">
    <source>
        <dbReference type="ARBA" id="ARBA00023172"/>
    </source>
</evidence>
<name>A0ABP5JE27_9MICC</name>
<gene>
    <name evidence="7" type="ORF">GCM10009824_10330</name>
</gene>
<organism evidence="7 8">
    <name type="scientific">Kocuria atrinae</name>
    <dbReference type="NCBI Taxonomy" id="592377"/>
    <lineage>
        <taxon>Bacteria</taxon>
        <taxon>Bacillati</taxon>
        <taxon>Actinomycetota</taxon>
        <taxon>Actinomycetes</taxon>
        <taxon>Micrococcales</taxon>
        <taxon>Micrococcaceae</taxon>
        <taxon>Kocuria</taxon>
    </lineage>
</organism>
<keyword evidence="3 5" id="KW-0175">Coiled coil</keyword>